<name>A0ABR6EER8_9ACTN</name>
<evidence type="ECO:0000259" key="1">
    <source>
        <dbReference type="Pfam" id="PF04149"/>
    </source>
</evidence>
<evidence type="ECO:0000313" key="3">
    <source>
        <dbReference type="Proteomes" id="UP000766698"/>
    </source>
</evidence>
<dbReference type="RefSeq" id="WP_182855187.1">
    <property type="nucleotide sequence ID" value="NZ_WMLF01000101.1"/>
</dbReference>
<organism evidence="2 3">
    <name type="scientific">Streptomyces durbertensis</name>
    <dbReference type="NCBI Taxonomy" id="2448886"/>
    <lineage>
        <taxon>Bacteria</taxon>
        <taxon>Bacillati</taxon>
        <taxon>Actinomycetota</taxon>
        <taxon>Actinomycetes</taxon>
        <taxon>Kitasatosporales</taxon>
        <taxon>Streptomycetaceae</taxon>
        <taxon>Streptomyces</taxon>
    </lineage>
</organism>
<dbReference type="InterPro" id="IPR007278">
    <property type="entry name" value="DUF397"/>
</dbReference>
<keyword evidence="3" id="KW-1185">Reference proteome</keyword>
<dbReference type="Pfam" id="PF04149">
    <property type="entry name" value="DUF397"/>
    <property type="match status" value="1"/>
</dbReference>
<dbReference type="EMBL" id="WMLF01000101">
    <property type="protein sequence ID" value="MBB1243821.1"/>
    <property type="molecule type" value="Genomic_DNA"/>
</dbReference>
<sequence>MPRPETGWLKSSYSMQNGDCVEVRHTGAGTSVRDSKRPEARLTTTPAAWAAFLTRIQVHGRP</sequence>
<protein>
    <submittedName>
        <fullName evidence="2">DUF397 domain-containing protein</fullName>
    </submittedName>
</protein>
<feature type="domain" description="DUF397" evidence="1">
    <location>
        <begin position="7"/>
        <end position="56"/>
    </location>
</feature>
<proteinExistence type="predicted"/>
<gene>
    <name evidence="2" type="ORF">GL263_09650</name>
</gene>
<dbReference type="Proteomes" id="UP000766698">
    <property type="component" value="Unassembled WGS sequence"/>
</dbReference>
<accession>A0ABR6EER8</accession>
<comment type="caution">
    <text evidence="2">The sequence shown here is derived from an EMBL/GenBank/DDBJ whole genome shotgun (WGS) entry which is preliminary data.</text>
</comment>
<evidence type="ECO:0000313" key="2">
    <source>
        <dbReference type="EMBL" id="MBB1243821.1"/>
    </source>
</evidence>
<reference evidence="3" key="1">
    <citation type="journal article" date="2020" name="Syst. Appl. Microbiol.">
        <title>Streptomyces alkaliterrae sp. nov., isolated from an alkaline soil, and emended descriptions of Streptomyces alkaliphilus, Streptomyces calidiresistens and Streptomyces durbertensis.</title>
        <authorList>
            <person name="Swiecimska M."/>
            <person name="Golinska P."/>
            <person name="Nouioui I."/>
            <person name="Wypij M."/>
            <person name="Rai M."/>
            <person name="Sangal V."/>
            <person name="Goodfellow M."/>
        </authorList>
    </citation>
    <scope>NUCLEOTIDE SEQUENCE [LARGE SCALE GENOMIC DNA]</scope>
    <source>
        <strain evidence="3">DSM 104538</strain>
    </source>
</reference>